<keyword evidence="2" id="KW-0378">Hydrolase</keyword>
<evidence type="ECO:0000313" key="3">
    <source>
        <dbReference type="Proteomes" id="UP000681526"/>
    </source>
</evidence>
<sequence>MGIANPCCAHRGASGLAPENTMAAMKKALTFPFVEWIELDVQLSKDGVPVVMHDDTVNRTTDRKGRVADFTAAELASMDAGSWFSPEFRGEPVPTLEQVLDLTAGKCRLNIELKTYGGRYPGIEAAVAGLLRRHGRTRDSVITSFDPLALRRVKEAERSIRTGLIIDAAPPGLEQALARIGAAFLSIGWTRLTAERMAAFRKAGLEVMAWTVDRKPGMRRIAAMGEDIIICTNYPDRFGELKAGRKFKWFGR</sequence>
<evidence type="ECO:0000313" key="2">
    <source>
        <dbReference type="EMBL" id="CAG5088254.1"/>
    </source>
</evidence>
<dbReference type="PANTHER" id="PTHR46211:SF1">
    <property type="entry name" value="GLYCEROPHOSPHODIESTER PHOSPHODIESTERASE, CYTOPLASMIC"/>
    <property type="match status" value="1"/>
</dbReference>
<dbReference type="PROSITE" id="PS51704">
    <property type="entry name" value="GP_PDE"/>
    <property type="match status" value="1"/>
</dbReference>
<dbReference type="SUPFAM" id="SSF51695">
    <property type="entry name" value="PLC-like phosphodiesterases"/>
    <property type="match status" value="1"/>
</dbReference>
<protein>
    <submittedName>
        <fullName evidence="2">Glycerophosphoryl diester phosphodiesterase</fullName>
        <ecNumber evidence="2">3.1.4.46</ecNumber>
    </submittedName>
</protein>
<accession>A0ABN7S0A4</accession>
<dbReference type="PANTHER" id="PTHR46211">
    <property type="entry name" value="GLYCEROPHOSPHORYL DIESTER PHOSPHODIESTERASE"/>
    <property type="match status" value="1"/>
</dbReference>
<dbReference type="Proteomes" id="UP000681526">
    <property type="component" value="Unassembled WGS sequence"/>
</dbReference>
<evidence type="ECO:0000259" key="1">
    <source>
        <dbReference type="PROSITE" id="PS51704"/>
    </source>
</evidence>
<comment type="caution">
    <text evidence="2">The sequence shown here is derived from an EMBL/GenBank/DDBJ whole genome shotgun (WGS) entry which is preliminary data.</text>
</comment>
<dbReference type="Gene3D" id="3.20.20.190">
    <property type="entry name" value="Phosphatidylinositol (PI) phosphodiesterase"/>
    <property type="match status" value="1"/>
</dbReference>
<dbReference type="GO" id="GO:0008889">
    <property type="term" value="F:glycerophosphodiester phosphodiesterase activity"/>
    <property type="evidence" value="ECO:0007669"/>
    <property type="project" value="UniProtKB-EC"/>
</dbReference>
<dbReference type="EMBL" id="CAJRAY010000056">
    <property type="protein sequence ID" value="CAG5088254.1"/>
    <property type="molecule type" value="Genomic_DNA"/>
</dbReference>
<keyword evidence="3" id="KW-1185">Reference proteome</keyword>
<proteinExistence type="predicted"/>
<gene>
    <name evidence="2" type="primary">txxe 2593-glpQ</name>
    <name evidence="2" type="ORF">TXXE_11705</name>
</gene>
<name>A0ABN7S0A4_THEXY</name>
<dbReference type="Pfam" id="PF03009">
    <property type="entry name" value="GDPD"/>
    <property type="match status" value="1"/>
</dbReference>
<organism evidence="2 3">
    <name type="scientific">Thermobacillus xylanilyticus</name>
    <dbReference type="NCBI Taxonomy" id="76633"/>
    <lineage>
        <taxon>Bacteria</taxon>
        <taxon>Bacillati</taxon>
        <taxon>Bacillota</taxon>
        <taxon>Bacilli</taxon>
        <taxon>Bacillales</taxon>
        <taxon>Paenibacillaceae</taxon>
        <taxon>Thermobacillus</taxon>
    </lineage>
</organism>
<dbReference type="InterPro" id="IPR030395">
    <property type="entry name" value="GP_PDE_dom"/>
</dbReference>
<dbReference type="EC" id="3.1.4.46" evidence="2"/>
<reference evidence="2 3" key="1">
    <citation type="submission" date="2021-04" db="EMBL/GenBank/DDBJ databases">
        <authorList>
            <person name="Rakotoarivonina H."/>
        </authorList>
    </citation>
    <scope>NUCLEOTIDE SEQUENCE [LARGE SCALE GENOMIC DNA]</scope>
    <source>
        <strain evidence="2 3">XE</strain>
    </source>
</reference>
<feature type="domain" description="GP-PDE" evidence="1">
    <location>
        <begin position="5"/>
        <end position="242"/>
    </location>
</feature>
<dbReference type="InterPro" id="IPR017946">
    <property type="entry name" value="PLC-like_Pdiesterase_TIM-brl"/>
</dbReference>